<feature type="domain" description="Capsule synthesis protein CapA" evidence="4">
    <location>
        <begin position="73"/>
        <end position="325"/>
    </location>
</feature>
<dbReference type="InterPro" id="IPR019079">
    <property type="entry name" value="Capsule_synth_CapA"/>
</dbReference>
<dbReference type="Gene3D" id="3.60.21.10">
    <property type="match status" value="1"/>
</dbReference>
<evidence type="ECO:0000313" key="6">
    <source>
        <dbReference type="Proteomes" id="UP001165561"/>
    </source>
</evidence>
<dbReference type="InterPro" id="IPR052169">
    <property type="entry name" value="CW_Biosynth-Accessory"/>
</dbReference>
<feature type="non-terminal residue" evidence="5">
    <location>
        <position position="377"/>
    </location>
</feature>
<evidence type="ECO:0000313" key="5">
    <source>
        <dbReference type="EMBL" id="MDD9206713.1"/>
    </source>
</evidence>
<feature type="compositionally biased region" description="Pro residues" evidence="2">
    <location>
        <begin position="45"/>
        <end position="69"/>
    </location>
</feature>
<evidence type="ECO:0000256" key="2">
    <source>
        <dbReference type="SAM" id="MobiDB-lite"/>
    </source>
</evidence>
<evidence type="ECO:0000256" key="3">
    <source>
        <dbReference type="SAM" id="Phobius"/>
    </source>
</evidence>
<gene>
    <name evidence="5" type="ORF">PU560_09575</name>
</gene>
<feature type="transmembrane region" description="Helical" evidence="3">
    <location>
        <begin position="12"/>
        <end position="31"/>
    </location>
</feature>
<comment type="caution">
    <text evidence="5">The sequence shown here is derived from an EMBL/GenBank/DDBJ whole genome shotgun (WGS) entry which is preliminary data.</text>
</comment>
<dbReference type="SMART" id="SM00854">
    <property type="entry name" value="PGA_cap"/>
    <property type="match status" value="1"/>
</dbReference>
<keyword evidence="3" id="KW-0472">Membrane</keyword>
<dbReference type="InterPro" id="IPR029052">
    <property type="entry name" value="Metallo-depent_PP-like"/>
</dbReference>
<proteinExistence type="inferred from homology"/>
<dbReference type="Proteomes" id="UP001165561">
    <property type="component" value="Unassembled WGS sequence"/>
</dbReference>
<accession>A0ABT5TYG8</accession>
<dbReference type="CDD" id="cd07381">
    <property type="entry name" value="MPP_CapA"/>
    <property type="match status" value="1"/>
</dbReference>
<keyword evidence="3" id="KW-0812">Transmembrane</keyword>
<dbReference type="PANTHER" id="PTHR33393:SF13">
    <property type="entry name" value="PGA BIOSYNTHESIS PROTEIN CAPA"/>
    <property type="match status" value="1"/>
</dbReference>
<reference evidence="5" key="1">
    <citation type="submission" date="2023-02" db="EMBL/GenBank/DDBJ databases">
        <title>Georgenia sp.10Sc9-8, isolated from a soil sample collected from the Taklamakan desert.</title>
        <authorList>
            <person name="Liu S."/>
        </authorList>
    </citation>
    <scope>NUCLEOTIDE SEQUENCE</scope>
    <source>
        <strain evidence="5">10Sc9-8</strain>
    </source>
</reference>
<dbReference type="SUPFAM" id="SSF56300">
    <property type="entry name" value="Metallo-dependent phosphatases"/>
    <property type="match status" value="1"/>
</dbReference>
<evidence type="ECO:0000259" key="4">
    <source>
        <dbReference type="SMART" id="SM00854"/>
    </source>
</evidence>
<organism evidence="5 6">
    <name type="scientific">Georgenia halotolerans</name>
    <dbReference type="NCBI Taxonomy" id="3028317"/>
    <lineage>
        <taxon>Bacteria</taxon>
        <taxon>Bacillati</taxon>
        <taxon>Actinomycetota</taxon>
        <taxon>Actinomycetes</taxon>
        <taxon>Micrococcales</taxon>
        <taxon>Bogoriellaceae</taxon>
        <taxon>Georgenia</taxon>
    </lineage>
</organism>
<feature type="region of interest" description="Disordered" evidence="2">
    <location>
        <begin position="39"/>
        <end position="71"/>
    </location>
</feature>
<dbReference type="PANTHER" id="PTHR33393">
    <property type="entry name" value="POLYGLUTAMINE SYNTHESIS ACCESSORY PROTEIN RV0574C-RELATED"/>
    <property type="match status" value="1"/>
</dbReference>
<comment type="similarity">
    <text evidence="1">Belongs to the CapA family.</text>
</comment>
<evidence type="ECO:0000256" key="1">
    <source>
        <dbReference type="ARBA" id="ARBA00005662"/>
    </source>
</evidence>
<name>A0ABT5TYG8_9MICO</name>
<keyword evidence="3" id="KW-1133">Transmembrane helix</keyword>
<sequence length="377" mass="39401">MSRWTEPRSVRAAVAAVVVVALLLIGGWWALDATTGRPVDDAAPDPAPAADPPADPAPDPAPRTPPPEPVEMTILSAGDVLPHDSVLDGARQDDGGYDFRPLMAPIQDWTQGADLALCSLEVPLAPPGTEPTGYPVFGAPEELPGDLADLGWDGCTTATNHALDRGLEGAVHTLEGLDDAGLGVVGTGAEPGEADRYQLYRLERAGREVVVAQLAATTLLNVAVPDPPDWAVHQAGPAELVEQARDARAAGADIVVVSMHWGTEYTHAPVPAQVTFAEELADSGEVDLVLGNHSHVPQPVDRLPGGPDGRGMWVAYSMGNLLSNQDSRCCTMETATGVLSIATVQVPVEGAPQVTDVEWAPVTVDTEGGHRVYPLAE</sequence>
<protein>
    <submittedName>
        <fullName evidence="5">CapA family protein</fullName>
    </submittedName>
</protein>
<keyword evidence="6" id="KW-1185">Reference proteome</keyword>
<dbReference type="EMBL" id="JARACI010000958">
    <property type="protein sequence ID" value="MDD9206713.1"/>
    <property type="molecule type" value="Genomic_DNA"/>
</dbReference>
<dbReference type="Pfam" id="PF09587">
    <property type="entry name" value="PGA_cap"/>
    <property type="match status" value="1"/>
</dbReference>